<keyword evidence="1" id="KW-0805">Transcription regulation</keyword>
<evidence type="ECO:0000259" key="4">
    <source>
        <dbReference type="PROSITE" id="PS50932"/>
    </source>
</evidence>
<dbReference type="CDD" id="cd06267">
    <property type="entry name" value="PBP1_LacI_sugar_binding-like"/>
    <property type="match status" value="1"/>
</dbReference>
<dbReference type="SUPFAM" id="SSF47413">
    <property type="entry name" value="lambda repressor-like DNA-binding domains"/>
    <property type="match status" value="1"/>
</dbReference>
<keyword evidence="3" id="KW-0804">Transcription</keyword>
<organism evidence="5 6">
    <name type="scientific">Kutzneria viridogrisea</name>
    <dbReference type="NCBI Taxonomy" id="47990"/>
    <lineage>
        <taxon>Bacteria</taxon>
        <taxon>Bacillati</taxon>
        <taxon>Actinomycetota</taxon>
        <taxon>Actinomycetes</taxon>
        <taxon>Pseudonocardiales</taxon>
        <taxon>Pseudonocardiaceae</taxon>
        <taxon>Kutzneria</taxon>
    </lineage>
</organism>
<evidence type="ECO:0000256" key="3">
    <source>
        <dbReference type="ARBA" id="ARBA00023163"/>
    </source>
</evidence>
<dbReference type="PRINTS" id="PR00036">
    <property type="entry name" value="HTHLACI"/>
</dbReference>
<dbReference type="EMBL" id="JACJID010000002">
    <property type="protein sequence ID" value="MBA8925274.1"/>
    <property type="molecule type" value="Genomic_DNA"/>
</dbReference>
<evidence type="ECO:0000313" key="6">
    <source>
        <dbReference type="Proteomes" id="UP000517916"/>
    </source>
</evidence>
<dbReference type="Pfam" id="PF13377">
    <property type="entry name" value="Peripla_BP_3"/>
    <property type="match status" value="1"/>
</dbReference>
<dbReference type="InterPro" id="IPR046335">
    <property type="entry name" value="LacI/GalR-like_sensor"/>
</dbReference>
<dbReference type="PANTHER" id="PTHR30146">
    <property type="entry name" value="LACI-RELATED TRANSCRIPTIONAL REPRESSOR"/>
    <property type="match status" value="1"/>
</dbReference>
<comment type="caution">
    <text evidence="5">The sequence shown here is derived from an EMBL/GenBank/DDBJ whole genome shotgun (WGS) entry which is preliminary data.</text>
</comment>
<dbReference type="PROSITE" id="PS00356">
    <property type="entry name" value="HTH_LACI_1"/>
    <property type="match status" value="1"/>
</dbReference>
<gene>
    <name evidence="5" type="ORF">BC739_002473</name>
</gene>
<protein>
    <submittedName>
        <fullName evidence="5">LacI family transcriptional regulator</fullName>
    </submittedName>
</protein>
<keyword evidence="2" id="KW-0238">DNA-binding</keyword>
<name>A0ABR6BEG4_9PSEU</name>
<dbReference type="RefSeq" id="WP_025359970.1">
    <property type="nucleotide sequence ID" value="NZ_BAAABQ010000084.1"/>
</dbReference>
<dbReference type="InterPro" id="IPR010982">
    <property type="entry name" value="Lambda_DNA-bd_dom_sf"/>
</dbReference>
<dbReference type="Gene3D" id="3.40.50.2300">
    <property type="match status" value="2"/>
</dbReference>
<accession>A0ABR6BEG4</accession>
<evidence type="ECO:0000313" key="5">
    <source>
        <dbReference type="EMBL" id="MBA8925274.1"/>
    </source>
</evidence>
<dbReference type="SMART" id="SM00354">
    <property type="entry name" value="HTH_LACI"/>
    <property type="match status" value="1"/>
</dbReference>
<dbReference type="Proteomes" id="UP000517916">
    <property type="component" value="Unassembled WGS sequence"/>
</dbReference>
<dbReference type="SUPFAM" id="SSF53822">
    <property type="entry name" value="Periplasmic binding protein-like I"/>
    <property type="match status" value="1"/>
</dbReference>
<evidence type="ECO:0000256" key="2">
    <source>
        <dbReference type="ARBA" id="ARBA00023125"/>
    </source>
</evidence>
<dbReference type="InterPro" id="IPR028082">
    <property type="entry name" value="Peripla_BP_I"/>
</dbReference>
<feature type="domain" description="HTH lacI-type" evidence="4">
    <location>
        <begin position="12"/>
        <end position="66"/>
    </location>
</feature>
<dbReference type="InterPro" id="IPR000843">
    <property type="entry name" value="HTH_LacI"/>
</dbReference>
<dbReference type="PROSITE" id="PS50932">
    <property type="entry name" value="HTH_LACI_2"/>
    <property type="match status" value="1"/>
</dbReference>
<keyword evidence="6" id="KW-1185">Reference proteome</keyword>
<dbReference type="PANTHER" id="PTHR30146:SF109">
    <property type="entry name" value="HTH-TYPE TRANSCRIPTIONAL REGULATOR GALS"/>
    <property type="match status" value="1"/>
</dbReference>
<reference evidence="5 6" key="1">
    <citation type="submission" date="2020-08" db="EMBL/GenBank/DDBJ databases">
        <title>Genomic Encyclopedia of Archaeal and Bacterial Type Strains, Phase II (KMG-II): from individual species to whole genera.</title>
        <authorList>
            <person name="Goeker M."/>
        </authorList>
    </citation>
    <scope>NUCLEOTIDE SEQUENCE [LARGE SCALE GENOMIC DNA]</scope>
    <source>
        <strain evidence="5 6">DSM 43850</strain>
    </source>
</reference>
<dbReference type="Pfam" id="PF00356">
    <property type="entry name" value="LacI"/>
    <property type="match status" value="1"/>
</dbReference>
<sequence length="339" mass="36521">MTGSGPGRRGRATIEDVARLAGVSRQTVSRAVNDMAEITPSTKQRVLEAVRTLGYRPSRFARGLVKQDTTTVGLIISDLVNPFFPEVAAGVLAAAENRGWHVVVCDTQYRLDKELSALEVLAHQADAIVGYLGSPDEVLERHAAGVPLVLLERSSQSPRLGSVGIDVEAGVRAGMRHLVSSGHTRIGMLDGAPYPAQSAQNDRRLHFLTVAEEFGLPVDQHWVHVCDQSVLGGFTAMDELLTEHPDTTAVFAFNDLIAVGAVQAARRRGRGVPEDCAVLGFDGLQLGELIDPPLTTLHIDKRRLGELAVEQVALILADRAPSPAQRPVVRPQLVVRRSA</sequence>
<evidence type="ECO:0000256" key="1">
    <source>
        <dbReference type="ARBA" id="ARBA00023015"/>
    </source>
</evidence>
<dbReference type="Gene3D" id="1.10.260.40">
    <property type="entry name" value="lambda repressor-like DNA-binding domains"/>
    <property type="match status" value="1"/>
</dbReference>
<dbReference type="CDD" id="cd01392">
    <property type="entry name" value="HTH_LacI"/>
    <property type="match status" value="1"/>
</dbReference>
<proteinExistence type="predicted"/>